<feature type="compositionally biased region" description="Acidic residues" evidence="1">
    <location>
        <begin position="151"/>
        <end position="166"/>
    </location>
</feature>
<evidence type="ECO:0000313" key="3">
    <source>
        <dbReference type="Proteomes" id="UP001152300"/>
    </source>
</evidence>
<protein>
    <submittedName>
        <fullName evidence="2">Uncharacterized protein</fullName>
    </submittedName>
</protein>
<feature type="compositionally biased region" description="Basic and acidic residues" evidence="1">
    <location>
        <begin position="167"/>
        <end position="184"/>
    </location>
</feature>
<keyword evidence="3" id="KW-1185">Reference proteome</keyword>
<proteinExistence type="predicted"/>
<evidence type="ECO:0000313" key="2">
    <source>
        <dbReference type="EMBL" id="KAJ8061524.1"/>
    </source>
</evidence>
<sequence length="344" mass="39386">MLLRALAYDPRERWDLEELLSMVQEVLEHWNFGDESDLFLEGVRGGYDGWEGKYPEPSQRRSGDPEMQVEKLVKRRFPKLPALKNPLGWSFEEDEYDYDDVQLLFPTRKAVRMGYREMPFELGEAEMQSLFLDGRVVGKSGKPVRDRDEIADSAEEPERDEEEEEEREQREADKDKTSKEEDRTSSSNKTTIIISSSRTTSAPSKGKATPKPLRGVKRMRSASEERKRPSPRFSPNSSQVARFGRISQRFLPRSQSAPQSQSEAQSSPHTLSSSQAPRKKQRRHSPTSPNMEQEPREYIRSAGGELYSLPMRSTPGDDGDDQDSVEERSAPWVGYDDDDDESTV</sequence>
<dbReference type="AlphaFoldDB" id="A0A9X0AFR1"/>
<reference evidence="2" key="1">
    <citation type="submission" date="2022-11" db="EMBL/GenBank/DDBJ databases">
        <title>Genome Resource of Sclerotinia nivalis Strain SnTB1, a Plant Pathogen Isolated from American Ginseng.</title>
        <authorList>
            <person name="Fan S."/>
        </authorList>
    </citation>
    <scope>NUCLEOTIDE SEQUENCE</scope>
    <source>
        <strain evidence="2">SnTB1</strain>
    </source>
</reference>
<accession>A0A9X0AFR1</accession>
<dbReference type="OrthoDB" id="310217at2759"/>
<organism evidence="2 3">
    <name type="scientific">Sclerotinia nivalis</name>
    <dbReference type="NCBI Taxonomy" id="352851"/>
    <lineage>
        <taxon>Eukaryota</taxon>
        <taxon>Fungi</taxon>
        <taxon>Dikarya</taxon>
        <taxon>Ascomycota</taxon>
        <taxon>Pezizomycotina</taxon>
        <taxon>Leotiomycetes</taxon>
        <taxon>Helotiales</taxon>
        <taxon>Sclerotiniaceae</taxon>
        <taxon>Sclerotinia</taxon>
    </lineage>
</organism>
<feature type="region of interest" description="Disordered" evidence="1">
    <location>
        <begin position="137"/>
        <end position="344"/>
    </location>
</feature>
<feature type="compositionally biased region" description="Acidic residues" evidence="1">
    <location>
        <begin position="335"/>
        <end position="344"/>
    </location>
</feature>
<dbReference type="EMBL" id="JAPEIS010000011">
    <property type="protein sequence ID" value="KAJ8061524.1"/>
    <property type="molecule type" value="Genomic_DNA"/>
</dbReference>
<feature type="compositionally biased region" description="Low complexity" evidence="1">
    <location>
        <begin position="185"/>
        <end position="201"/>
    </location>
</feature>
<evidence type="ECO:0000256" key="1">
    <source>
        <dbReference type="SAM" id="MobiDB-lite"/>
    </source>
</evidence>
<dbReference type="Proteomes" id="UP001152300">
    <property type="component" value="Unassembled WGS sequence"/>
</dbReference>
<name>A0A9X0AFR1_9HELO</name>
<feature type="compositionally biased region" description="Low complexity" evidence="1">
    <location>
        <begin position="254"/>
        <end position="268"/>
    </location>
</feature>
<comment type="caution">
    <text evidence="2">The sequence shown here is derived from an EMBL/GenBank/DDBJ whole genome shotgun (WGS) entry which is preliminary data.</text>
</comment>
<gene>
    <name evidence="2" type="ORF">OCU04_009338</name>
</gene>